<dbReference type="EMBL" id="MPUH01000975">
    <property type="protein sequence ID" value="OMJ71598.1"/>
    <property type="molecule type" value="Genomic_DNA"/>
</dbReference>
<proteinExistence type="predicted"/>
<organism evidence="1 2">
    <name type="scientific">Stentor coeruleus</name>
    <dbReference type="NCBI Taxonomy" id="5963"/>
    <lineage>
        <taxon>Eukaryota</taxon>
        <taxon>Sar</taxon>
        <taxon>Alveolata</taxon>
        <taxon>Ciliophora</taxon>
        <taxon>Postciliodesmatophora</taxon>
        <taxon>Heterotrichea</taxon>
        <taxon>Heterotrichida</taxon>
        <taxon>Stentoridae</taxon>
        <taxon>Stentor</taxon>
    </lineage>
</organism>
<gene>
    <name evidence="1" type="ORF">SteCoe_30146</name>
</gene>
<dbReference type="InterPro" id="IPR015915">
    <property type="entry name" value="Kelch-typ_b-propeller"/>
</dbReference>
<name>A0A1R2B486_9CILI</name>
<accession>A0A1R2B486</accession>
<evidence type="ECO:0000313" key="1">
    <source>
        <dbReference type="EMBL" id="OMJ71598.1"/>
    </source>
</evidence>
<dbReference type="SUPFAM" id="SSF117281">
    <property type="entry name" value="Kelch motif"/>
    <property type="match status" value="1"/>
</dbReference>
<sequence length="428" mass="49055">MPCSYGSCSERPDFYCTCKGYRIEVCKGHSGEHCAEPGQHKLSKLYSLIEENQKGILLEIMSQKLTSFIDLKSKVLSITNNLVKYIYQQGQKSLDLIQEAQNELYQHIKSLNISNEILQTTYENLMKLEGLEFILDTALLDYSSISTEIENFYSKNFLSSIKIQHPDTKNYTTIISYFARNSKNLITFNVATSNYESVIIDIEKPMGNCAGWCLLPEKKVFYYGGQKNALYAPLDTCCIIDPETNKLEMKKKGPIKLYNIGLCSYFEDNVYMFGGLTNLGCIVANSYKFSIENDTWTSIAPLPYPSGFISSALVSGNIMITGKMFTLLMYNPQTNTYLDKVSKAEYNKFMLPYGYKFFLFCKRILIEGDLVSCEYINKKTIIPEDSMLKCYPVLHLSWIYFVLNDENLYRLNVRNKEIENLGRLKGSE</sequence>
<dbReference type="OrthoDB" id="45365at2759"/>
<evidence type="ECO:0000313" key="2">
    <source>
        <dbReference type="Proteomes" id="UP000187209"/>
    </source>
</evidence>
<dbReference type="AlphaFoldDB" id="A0A1R2B486"/>
<reference evidence="1 2" key="1">
    <citation type="submission" date="2016-11" db="EMBL/GenBank/DDBJ databases">
        <title>The macronuclear genome of Stentor coeruleus: a giant cell with tiny introns.</title>
        <authorList>
            <person name="Slabodnick M."/>
            <person name="Ruby J.G."/>
            <person name="Reiff S.B."/>
            <person name="Swart E.C."/>
            <person name="Gosai S."/>
            <person name="Prabakaran S."/>
            <person name="Witkowska E."/>
            <person name="Larue G.E."/>
            <person name="Fisher S."/>
            <person name="Freeman R.M."/>
            <person name="Gunawardena J."/>
            <person name="Chu W."/>
            <person name="Stover N.A."/>
            <person name="Gregory B.D."/>
            <person name="Nowacki M."/>
            <person name="Derisi J."/>
            <person name="Roy S.W."/>
            <person name="Marshall W.F."/>
            <person name="Sood P."/>
        </authorList>
    </citation>
    <scope>NUCLEOTIDE SEQUENCE [LARGE SCALE GENOMIC DNA]</scope>
    <source>
        <strain evidence="1">WM001</strain>
    </source>
</reference>
<comment type="caution">
    <text evidence="1">The sequence shown here is derived from an EMBL/GenBank/DDBJ whole genome shotgun (WGS) entry which is preliminary data.</text>
</comment>
<protein>
    <submittedName>
        <fullName evidence="1">Uncharacterized protein</fullName>
    </submittedName>
</protein>
<keyword evidence="2" id="KW-1185">Reference proteome</keyword>
<dbReference type="Gene3D" id="2.120.10.80">
    <property type="entry name" value="Kelch-type beta propeller"/>
    <property type="match status" value="1"/>
</dbReference>
<dbReference type="Proteomes" id="UP000187209">
    <property type="component" value="Unassembled WGS sequence"/>
</dbReference>